<keyword evidence="1" id="KW-1133">Transmembrane helix</keyword>
<keyword evidence="1" id="KW-0472">Membrane</keyword>
<feature type="transmembrane region" description="Helical" evidence="1">
    <location>
        <begin position="7"/>
        <end position="34"/>
    </location>
</feature>
<evidence type="ECO:0000256" key="1">
    <source>
        <dbReference type="SAM" id="Phobius"/>
    </source>
</evidence>
<name>A0A942TRV9_9BACI</name>
<accession>A0A942TRV9</accession>
<dbReference type="RefSeq" id="WP_213112214.1">
    <property type="nucleotide sequence ID" value="NZ_JAGYPJ010000001.1"/>
</dbReference>
<proteinExistence type="predicted"/>
<organism evidence="2 3">
    <name type="scientific">Lederbergia citrisecunda</name>
    <dbReference type="NCBI Taxonomy" id="2833583"/>
    <lineage>
        <taxon>Bacteria</taxon>
        <taxon>Bacillati</taxon>
        <taxon>Bacillota</taxon>
        <taxon>Bacilli</taxon>
        <taxon>Bacillales</taxon>
        <taxon>Bacillaceae</taxon>
        <taxon>Lederbergia</taxon>
    </lineage>
</organism>
<dbReference type="Proteomes" id="UP000682713">
    <property type="component" value="Unassembled WGS sequence"/>
</dbReference>
<reference evidence="2 3" key="1">
    <citation type="submission" date="2021-05" db="EMBL/GenBank/DDBJ databases">
        <title>Novel Bacillus species.</title>
        <authorList>
            <person name="Liu G."/>
        </authorList>
    </citation>
    <scope>NUCLEOTIDE SEQUENCE [LARGE SCALE GENOMIC DNA]</scope>
    <source>
        <strain evidence="2 3">FJAT-49732</strain>
    </source>
</reference>
<sequence>MERKTSLILGALFILTSGLMYSVERVISIVHWSALTHTGSYPTTPPPPTLLDNLFIPLFLLIGVILIYVSFKKK</sequence>
<gene>
    <name evidence="2" type="ORF">KHA93_19420</name>
</gene>
<protein>
    <submittedName>
        <fullName evidence="2">Uncharacterized protein</fullName>
    </submittedName>
</protein>
<dbReference type="AlphaFoldDB" id="A0A942TRV9"/>
<keyword evidence="1" id="KW-0812">Transmembrane</keyword>
<feature type="transmembrane region" description="Helical" evidence="1">
    <location>
        <begin position="54"/>
        <end position="71"/>
    </location>
</feature>
<dbReference type="EMBL" id="JAGYPJ010000001">
    <property type="protein sequence ID" value="MBS4201777.1"/>
    <property type="molecule type" value="Genomic_DNA"/>
</dbReference>
<evidence type="ECO:0000313" key="3">
    <source>
        <dbReference type="Proteomes" id="UP000682713"/>
    </source>
</evidence>
<evidence type="ECO:0000313" key="2">
    <source>
        <dbReference type="EMBL" id="MBS4201777.1"/>
    </source>
</evidence>
<comment type="caution">
    <text evidence="2">The sequence shown here is derived from an EMBL/GenBank/DDBJ whole genome shotgun (WGS) entry which is preliminary data.</text>
</comment>
<keyword evidence="3" id="KW-1185">Reference proteome</keyword>